<protein>
    <submittedName>
        <fullName evidence="2">Ribosomal protein S18 acetylase RimI-like enzyme</fullName>
    </submittedName>
</protein>
<evidence type="ECO:0000259" key="1">
    <source>
        <dbReference type="PROSITE" id="PS51186"/>
    </source>
</evidence>
<evidence type="ECO:0000313" key="2">
    <source>
        <dbReference type="EMBL" id="MET3645039.1"/>
    </source>
</evidence>
<name>A0ABV2JM94_9STRE</name>
<keyword evidence="3" id="KW-1185">Reference proteome</keyword>
<organism evidence="2 3">
    <name type="scientific">Streptococcus gallinaceus</name>
    <dbReference type="NCBI Taxonomy" id="165758"/>
    <lineage>
        <taxon>Bacteria</taxon>
        <taxon>Bacillati</taxon>
        <taxon>Bacillota</taxon>
        <taxon>Bacilli</taxon>
        <taxon>Lactobacillales</taxon>
        <taxon>Streptococcaceae</taxon>
        <taxon>Streptococcus</taxon>
    </lineage>
</organism>
<reference evidence="2 3" key="1">
    <citation type="submission" date="2024-06" db="EMBL/GenBank/DDBJ databases">
        <title>Genomic Encyclopedia of Type Strains, Phase IV (KMG-IV): sequencing the most valuable type-strain genomes for metagenomic binning, comparative biology and taxonomic classification.</title>
        <authorList>
            <person name="Goeker M."/>
        </authorList>
    </citation>
    <scope>NUCLEOTIDE SEQUENCE [LARGE SCALE GENOMIC DNA]</scope>
    <source>
        <strain evidence="2 3">DSM 15349</strain>
    </source>
</reference>
<dbReference type="PROSITE" id="PS51186">
    <property type="entry name" value="GNAT"/>
    <property type="match status" value="1"/>
</dbReference>
<dbReference type="CDD" id="cd04301">
    <property type="entry name" value="NAT_SF"/>
    <property type="match status" value="1"/>
</dbReference>
<dbReference type="InterPro" id="IPR000182">
    <property type="entry name" value="GNAT_dom"/>
</dbReference>
<dbReference type="Proteomes" id="UP001549055">
    <property type="component" value="Unassembled WGS sequence"/>
</dbReference>
<dbReference type="PANTHER" id="PTHR43138">
    <property type="entry name" value="ACETYLTRANSFERASE, GNAT FAMILY"/>
    <property type="match status" value="1"/>
</dbReference>
<dbReference type="Pfam" id="PF00583">
    <property type="entry name" value="Acetyltransf_1"/>
    <property type="match status" value="1"/>
</dbReference>
<dbReference type="RefSeq" id="WP_354281518.1">
    <property type="nucleotide sequence ID" value="NZ_JBEPMK010000006.1"/>
</dbReference>
<dbReference type="PANTHER" id="PTHR43138:SF1">
    <property type="entry name" value="N-ACETYLTRANSFERASE ACA1"/>
    <property type="match status" value="1"/>
</dbReference>
<evidence type="ECO:0000313" key="3">
    <source>
        <dbReference type="Proteomes" id="UP001549055"/>
    </source>
</evidence>
<proteinExistence type="predicted"/>
<dbReference type="EMBL" id="JBEPMK010000006">
    <property type="protein sequence ID" value="MET3645039.1"/>
    <property type="molecule type" value="Genomic_DNA"/>
</dbReference>
<dbReference type="SUPFAM" id="SSF55729">
    <property type="entry name" value="Acyl-CoA N-acyltransferases (Nat)"/>
    <property type="match status" value="1"/>
</dbReference>
<dbReference type="InterPro" id="IPR052742">
    <property type="entry name" value="Mito_N-acetyltransferase"/>
</dbReference>
<gene>
    <name evidence="2" type="ORF">ABID27_001682</name>
</gene>
<accession>A0ABV2JM94</accession>
<dbReference type="InterPro" id="IPR016181">
    <property type="entry name" value="Acyl_CoA_acyltransferase"/>
</dbReference>
<dbReference type="Gene3D" id="3.40.630.30">
    <property type="match status" value="1"/>
</dbReference>
<comment type="caution">
    <text evidence="2">The sequence shown here is derived from an EMBL/GenBank/DDBJ whole genome shotgun (WGS) entry which is preliminary data.</text>
</comment>
<sequence length="164" mass="18547">MRIREITDSDLEAYVHLQNTGWTVQTSPVYQRIFTVEQVSKSLKNQGNTLVAEIDNHMVGALDYSPFYPFESGKHVLTFGILVAEPSRVQGIGRALMESFLTRATELGYKKIAMHVMGTSPEAVAFYENYGFQVEACLTDHFYLEGQYVDGLIFGKWIGEDHAR</sequence>
<feature type="domain" description="N-acetyltransferase" evidence="1">
    <location>
        <begin position="1"/>
        <end position="159"/>
    </location>
</feature>